<name>A0A7C9QU43_9PROT</name>
<dbReference type="EMBL" id="JAAIYP010000038">
    <property type="protein sequence ID" value="NFV80723.1"/>
    <property type="molecule type" value="Genomic_DNA"/>
</dbReference>
<dbReference type="RefSeq" id="WP_163679492.1">
    <property type="nucleotide sequence ID" value="NZ_JAAIYP010000038.1"/>
</dbReference>
<accession>A0A7C9QU43</accession>
<dbReference type="Proteomes" id="UP000480684">
    <property type="component" value="Unassembled WGS sequence"/>
</dbReference>
<gene>
    <name evidence="2" type="ORF">G4223_11450</name>
</gene>
<evidence type="ECO:0000256" key="1">
    <source>
        <dbReference type="SAM" id="Coils"/>
    </source>
</evidence>
<keyword evidence="1" id="KW-0175">Coiled coil</keyword>
<evidence type="ECO:0000313" key="3">
    <source>
        <dbReference type="Proteomes" id="UP000480684"/>
    </source>
</evidence>
<protein>
    <submittedName>
        <fullName evidence="2">Uncharacterized protein</fullName>
    </submittedName>
</protein>
<keyword evidence="3" id="KW-1185">Reference proteome</keyword>
<proteinExistence type="predicted"/>
<feature type="coiled-coil region" evidence="1">
    <location>
        <begin position="13"/>
        <end position="51"/>
    </location>
</feature>
<sequence>MTAMQSIPQGDADRRLMWALEQYRRRVAEAERQLRQEVDAYSAEIIRLEAAEPEPMCKETVSWAQ</sequence>
<organism evidence="2 3">
    <name type="scientific">Magnetospirillum aberrantis SpK</name>
    <dbReference type="NCBI Taxonomy" id="908842"/>
    <lineage>
        <taxon>Bacteria</taxon>
        <taxon>Pseudomonadati</taxon>
        <taxon>Pseudomonadota</taxon>
        <taxon>Alphaproteobacteria</taxon>
        <taxon>Rhodospirillales</taxon>
        <taxon>Rhodospirillaceae</taxon>
        <taxon>Magnetospirillum</taxon>
    </lineage>
</organism>
<reference evidence="2 3" key="1">
    <citation type="submission" date="2020-02" db="EMBL/GenBank/DDBJ databases">
        <authorList>
            <person name="Dziuba M."/>
            <person name="Kuznetsov B."/>
            <person name="Mardanov A."/>
            <person name="Ravin N."/>
            <person name="Grouzdev D."/>
        </authorList>
    </citation>
    <scope>NUCLEOTIDE SEQUENCE [LARGE SCALE GENOMIC DNA]</scope>
    <source>
        <strain evidence="2 3">SpK</strain>
    </source>
</reference>
<dbReference type="AlphaFoldDB" id="A0A7C9QU43"/>
<evidence type="ECO:0000313" key="2">
    <source>
        <dbReference type="EMBL" id="NFV80723.1"/>
    </source>
</evidence>
<comment type="caution">
    <text evidence="2">The sequence shown here is derived from an EMBL/GenBank/DDBJ whole genome shotgun (WGS) entry which is preliminary data.</text>
</comment>